<feature type="transmembrane region" description="Helical" evidence="1">
    <location>
        <begin position="402"/>
        <end position="422"/>
    </location>
</feature>
<sequence length="442" mass="51591">MFEFLKYLQPTSYFSLRNKDGETIFPVVSNLPQAIIKQLTVDSNFKTEIAKQYDLSWQAAQKGFIGKSKKYSEFEEVALVDNYIFSRKYFSRFWVFYVLCLRLLSFNNPFTEIAAFYNSRNIKRSKYLKAPILYNEFVTYNSSLLIEKPKVSVIIPTLNRYKYLLDVLKDLEKQDYSNFEVIVVDQSQPFQKNFYDSFSLDLHVAFQEEKALWLARNNAIKKAKGNYVLLFDDDSRVDPDWISNHLKCLDFFNAEISSGVSISTVGAKVPEHYSFFRISDQLDTGNVLINKDVFNTLGLFDRQFEKQRMGDGEFGLRTYLQGFLNVSNPYAKRLHLKVDSGGLREMGSWDAFRTKKWFAPRPIPSVLYFFRKYFGNKTTKLALLRTVPLSIMPYKFKTNKSMMVLGVFVSLLLIPLVLFQVFKSWRLSSKKLKEGALIESYH</sequence>
<organism evidence="3 4">
    <name type="scientific">Lacinutrix gracilariae</name>
    <dbReference type="NCBI Taxonomy" id="1747198"/>
    <lineage>
        <taxon>Bacteria</taxon>
        <taxon>Pseudomonadati</taxon>
        <taxon>Bacteroidota</taxon>
        <taxon>Flavobacteriia</taxon>
        <taxon>Flavobacteriales</taxon>
        <taxon>Flavobacteriaceae</taxon>
        <taxon>Lacinutrix</taxon>
    </lineage>
</organism>
<comment type="caution">
    <text evidence="3">The sequence shown here is derived from an EMBL/GenBank/DDBJ whole genome shotgun (WGS) entry which is preliminary data.</text>
</comment>
<dbReference type="GO" id="GO:0016757">
    <property type="term" value="F:glycosyltransferase activity"/>
    <property type="evidence" value="ECO:0007669"/>
    <property type="project" value="UniProtKB-KW"/>
</dbReference>
<dbReference type="InterPro" id="IPR050834">
    <property type="entry name" value="Glycosyltransf_2"/>
</dbReference>
<dbReference type="RefSeq" id="WP_379902404.1">
    <property type="nucleotide sequence ID" value="NZ_JBHULM010000009.1"/>
</dbReference>
<accession>A0ABW5K0G4</accession>
<evidence type="ECO:0000313" key="4">
    <source>
        <dbReference type="Proteomes" id="UP001597467"/>
    </source>
</evidence>
<name>A0ABW5K0G4_9FLAO</name>
<dbReference type="Pfam" id="PF00535">
    <property type="entry name" value="Glycos_transf_2"/>
    <property type="match status" value="1"/>
</dbReference>
<keyword evidence="1" id="KW-1133">Transmembrane helix</keyword>
<evidence type="ECO:0000259" key="2">
    <source>
        <dbReference type="Pfam" id="PF00535"/>
    </source>
</evidence>
<keyword evidence="3" id="KW-0328">Glycosyltransferase</keyword>
<dbReference type="EC" id="2.4.-.-" evidence="3"/>
<gene>
    <name evidence="3" type="ORF">ACFSSB_06890</name>
</gene>
<dbReference type="InterPro" id="IPR029044">
    <property type="entry name" value="Nucleotide-diphossugar_trans"/>
</dbReference>
<dbReference type="InterPro" id="IPR001173">
    <property type="entry name" value="Glyco_trans_2-like"/>
</dbReference>
<evidence type="ECO:0000256" key="1">
    <source>
        <dbReference type="SAM" id="Phobius"/>
    </source>
</evidence>
<feature type="domain" description="Glycosyltransferase 2-like" evidence="2">
    <location>
        <begin position="152"/>
        <end position="263"/>
    </location>
</feature>
<dbReference type="EMBL" id="JBHULM010000009">
    <property type="protein sequence ID" value="MFD2542044.1"/>
    <property type="molecule type" value="Genomic_DNA"/>
</dbReference>
<proteinExistence type="predicted"/>
<protein>
    <submittedName>
        <fullName evidence="3">Glycosyltransferase family 2 protein</fullName>
        <ecNumber evidence="3">2.4.-.-</ecNumber>
    </submittedName>
</protein>
<dbReference type="CDD" id="cd00761">
    <property type="entry name" value="Glyco_tranf_GTA_type"/>
    <property type="match status" value="1"/>
</dbReference>
<keyword evidence="4" id="KW-1185">Reference proteome</keyword>
<keyword evidence="1" id="KW-0812">Transmembrane</keyword>
<reference evidence="4" key="1">
    <citation type="journal article" date="2019" name="Int. J. Syst. Evol. Microbiol.">
        <title>The Global Catalogue of Microorganisms (GCM) 10K type strain sequencing project: providing services to taxonomists for standard genome sequencing and annotation.</title>
        <authorList>
            <consortium name="The Broad Institute Genomics Platform"/>
            <consortium name="The Broad Institute Genome Sequencing Center for Infectious Disease"/>
            <person name="Wu L."/>
            <person name="Ma J."/>
        </authorList>
    </citation>
    <scope>NUCLEOTIDE SEQUENCE [LARGE SCALE GENOMIC DNA]</scope>
    <source>
        <strain evidence="4">KCTC 42808</strain>
    </source>
</reference>
<dbReference type="Gene3D" id="3.90.550.10">
    <property type="entry name" value="Spore Coat Polysaccharide Biosynthesis Protein SpsA, Chain A"/>
    <property type="match status" value="1"/>
</dbReference>
<dbReference type="SUPFAM" id="SSF53448">
    <property type="entry name" value="Nucleotide-diphospho-sugar transferases"/>
    <property type="match status" value="1"/>
</dbReference>
<dbReference type="PANTHER" id="PTHR43685">
    <property type="entry name" value="GLYCOSYLTRANSFERASE"/>
    <property type="match status" value="1"/>
</dbReference>
<dbReference type="Proteomes" id="UP001597467">
    <property type="component" value="Unassembled WGS sequence"/>
</dbReference>
<evidence type="ECO:0000313" key="3">
    <source>
        <dbReference type="EMBL" id="MFD2542044.1"/>
    </source>
</evidence>
<keyword evidence="1" id="KW-0472">Membrane</keyword>
<dbReference type="PANTHER" id="PTHR43685:SF2">
    <property type="entry name" value="GLYCOSYLTRANSFERASE 2-LIKE DOMAIN-CONTAINING PROTEIN"/>
    <property type="match status" value="1"/>
</dbReference>
<keyword evidence="3" id="KW-0808">Transferase</keyword>